<dbReference type="AlphaFoldDB" id="A0A1I7TPJ0"/>
<feature type="region of interest" description="Disordered" evidence="1">
    <location>
        <begin position="14"/>
        <end position="33"/>
    </location>
</feature>
<reference evidence="3" key="1">
    <citation type="submission" date="2016-11" db="UniProtKB">
        <authorList>
            <consortium name="WormBaseParasite"/>
        </authorList>
    </citation>
    <scope>IDENTIFICATION</scope>
</reference>
<sequence>MSDSEKEILLEEDDMNREFLSKDEKNSKKQTKVTMKANVKLEKSLEKPSDDAVKAARGRKVEPKLGASYRDYDVKDVLYFLTLVEESPSLWDHSIDNSHRKENRVHLFDEIEELCKKFMSRGKVHDEYIFGWQHIEKMSFRGK</sequence>
<accession>A0A1I7TPJ0</accession>
<keyword evidence="2" id="KW-1185">Reference proteome</keyword>
<evidence type="ECO:0000313" key="2">
    <source>
        <dbReference type="Proteomes" id="UP000095282"/>
    </source>
</evidence>
<dbReference type="STRING" id="1561998.A0A1I7TPJ0"/>
<proteinExistence type="predicted"/>
<dbReference type="eggNOG" id="ENOG502TKBS">
    <property type="taxonomic scope" value="Eukaryota"/>
</dbReference>
<dbReference type="WBParaSite" id="Csp11.Scaffold629.g10493.t1">
    <property type="protein sequence ID" value="Csp11.Scaffold629.g10493.t1"/>
    <property type="gene ID" value="Csp11.Scaffold629.g10493"/>
</dbReference>
<dbReference type="Proteomes" id="UP000095282">
    <property type="component" value="Unplaced"/>
</dbReference>
<feature type="compositionally biased region" description="Basic and acidic residues" evidence="1">
    <location>
        <begin position="16"/>
        <end position="27"/>
    </location>
</feature>
<protein>
    <submittedName>
        <fullName evidence="3">MADF domain-containing protein</fullName>
    </submittedName>
</protein>
<organism evidence="2 3">
    <name type="scientific">Caenorhabditis tropicalis</name>
    <dbReference type="NCBI Taxonomy" id="1561998"/>
    <lineage>
        <taxon>Eukaryota</taxon>
        <taxon>Metazoa</taxon>
        <taxon>Ecdysozoa</taxon>
        <taxon>Nematoda</taxon>
        <taxon>Chromadorea</taxon>
        <taxon>Rhabditida</taxon>
        <taxon>Rhabditina</taxon>
        <taxon>Rhabditomorpha</taxon>
        <taxon>Rhabditoidea</taxon>
        <taxon>Rhabditidae</taxon>
        <taxon>Peloderinae</taxon>
        <taxon>Caenorhabditis</taxon>
    </lineage>
</organism>
<name>A0A1I7TPJ0_9PELO</name>
<evidence type="ECO:0000313" key="3">
    <source>
        <dbReference type="WBParaSite" id="Csp11.Scaffold629.g10493.t1"/>
    </source>
</evidence>
<evidence type="ECO:0000256" key="1">
    <source>
        <dbReference type="SAM" id="MobiDB-lite"/>
    </source>
</evidence>